<dbReference type="GO" id="GO:0120159">
    <property type="term" value="F:rRNA pseudouridine synthase activity"/>
    <property type="evidence" value="ECO:0007669"/>
    <property type="project" value="UniProtKB-ARBA"/>
</dbReference>
<dbReference type="Proteomes" id="UP000216024">
    <property type="component" value="Unassembled WGS sequence"/>
</dbReference>
<dbReference type="RefSeq" id="WP_095131281.1">
    <property type="nucleotide sequence ID" value="NZ_NIBG01000002.1"/>
</dbReference>
<dbReference type="InterPro" id="IPR006224">
    <property type="entry name" value="PsdUridine_synth_RluA-like_CS"/>
</dbReference>
<protein>
    <recommendedName>
        <fullName evidence="6">Pseudouridine synthase</fullName>
        <ecNumber evidence="6">5.4.99.-</ecNumber>
    </recommendedName>
</protein>
<evidence type="ECO:0000256" key="3">
    <source>
        <dbReference type="ARBA" id="ARBA00023235"/>
    </source>
</evidence>
<comment type="caution">
    <text evidence="8">The sequence shown here is derived from an EMBL/GenBank/DDBJ whole genome shotgun (WGS) entry which is preliminary data.</text>
</comment>
<dbReference type="SUPFAM" id="SSF55120">
    <property type="entry name" value="Pseudouridine synthase"/>
    <property type="match status" value="1"/>
</dbReference>
<dbReference type="Pfam" id="PF00849">
    <property type="entry name" value="PseudoU_synth_2"/>
    <property type="match status" value="1"/>
</dbReference>
<dbReference type="EMBL" id="NIBG01000002">
    <property type="protein sequence ID" value="PAB60749.1"/>
    <property type="molecule type" value="Genomic_DNA"/>
</dbReference>
<comment type="similarity">
    <text evidence="2 6">Belongs to the pseudouridine synthase RluA family.</text>
</comment>
<feature type="domain" description="RNA-binding S4" evidence="7">
    <location>
        <begin position="13"/>
        <end position="78"/>
    </location>
</feature>
<feature type="active site" evidence="4">
    <location>
        <position position="146"/>
    </location>
</feature>
<dbReference type="CDD" id="cd00165">
    <property type="entry name" value="S4"/>
    <property type="match status" value="1"/>
</dbReference>
<dbReference type="Pfam" id="PF01479">
    <property type="entry name" value="S4"/>
    <property type="match status" value="1"/>
</dbReference>
<name>A0A267MMD5_9FIRM</name>
<evidence type="ECO:0000313" key="9">
    <source>
        <dbReference type="Proteomes" id="UP000216024"/>
    </source>
</evidence>
<dbReference type="AlphaFoldDB" id="A0A267MMD5"/>
<dbReference type="SUPFAM" id="SSF55174">
    <property type="entry name" value="Alpha-L RNA-binding motif"/>
    <property type="match status" value="1"/>
</dbReference>
<sequence length="316" mass="37298">MREIVIKENEEGQRVDRFLKKYLSKASLSFLYKMIRKKNIKVNNKRVEKNYILNRNDKIQLYFSEDTIEKFIEKKEIFNLKRDFIIVYEDNNILIVSKPDNLLIHEDKSESKNTLVNQVLSYLHSKGDYDPESEKTFVPACVNRLDRNTSGLVIIAKNYESLKNLNEMMRNKDFIEKYYITVVKGTIEGKRELKGYLVKDERNNKTVFTNRKVNGAKEIHTKYSVISTNKNFSLVEVMLITGRSHQIRLHLSSNNTPIIGDRKYGDKKTNEEFNKKYKLRNQFLHAYKIRFNGTLGNLKYLEGKEFKGELPSKLKK</sequence>
<accession>A0A267MMD5</accession>
<dbReference type="GO" id="GO:0003723">
    <property type="term" value="F:RNA binding"/>
    <property type="evidence" value="ECO:0007669"/>
    <property type="project" value="UniProtKB-KW"/>
</dbReference>
<keyword evidence="5" id="KW-0694">RNA-binding</keyword>
<dbReference type="PROSITE" id="PS01129">
    <property type="entry name" value="PSI_RLU"/>
    <property type="match status" value="1"/>
</dbReference>
<dbReference type="OrthoDB" id="9807829at2"/>
<dbReference type="SMART" id="SM00363">
    <property type="entry name" value="S4"/>
    <property type="match status" value="1"/>
</dbReference>
<dbReference type="GO" id="GO:0000455">
    <property type="term" value="P:enzyme-directed rRNA pseudouridine synthesis"/>
    <property type="evidence" value="ECO:0007669"/>
    <property type="project" value="UniProtKB-ARBA"/>
</dbReference>
<evidence type="ECO:0000256" key="2">
    <source>
        <dbReference type="ARBA" id="ARBA00010876"/>
    </source>
</evidence>
<dbReference type="Gene3D" id="3.30.2350.10">
    <property type="entry name" value="Pseudouridine synthase"/>
    <property type="match status" value="1"/>
</dbReference>
<gene>
    <name evidence="8" type="ORF">CCE28_04215</name>
</gene>
<evidence type="ECO:0000256" key="6">
    <source>
        <dbReference type="RuleBase" id="RU362028"/>
    </source>
</evidence>
<comment type="function">
    <text evidence="6">Responsible for synthesis of pseudouridine from uracil.</text>
</comment>
<evidence type="ECO:0000259" key="7">
    <source>
        <dbReference type="SMART" id="SM00363"/>
    </source>
</evidence>
<dbReference type="InterPro" id="IPR036986">
    <property type="entry name" value="S4_RNA-bd_sf"/>
</dbReference>
<comment type="catalytic activity">
    <reaction evidence="1 6">
        <text>a uridine in RNA = a pseudouridine in RNA</text>
        <dbReference type="Rhea" id="RHEA:48348"/>
        <dbReference type="Rhea" id="RHEA-COMP:12068"/>
        <dbReference type="Rhea" id="RHEA-COMP:12069"/>
        <dbReference type="ChEBI" id="CHEBI:65314"/>
        <dbReference type="ChEBI" id="CHEBI:65315"/>
    </reaction>
</comment>
<dbReference type="InterPro" id="IPR020103">
    <property type="entry name" value="PsdUridine_synth_cat_dom_sf"/>
</dbReference>
<evidence type="ECO:0000256" key="4">
    <source>
        <dbReference type="PIRSR" id="PIRSR606225-1"/>
    </source>
</evidence>
<dbReference type="PROSITE" id="PS50889">
    <property type="entry name" value="S4"/>
    <property type="match status" value="1"/>
</dbReference>
<dbReference type="EC" id="5.4.99.-" evidence="6"/>
<evidence type="ECO:0000256" key="5">
    <source>
        <dbReference type="PROSITE-ProRule" id="PRU00182"/>
    </source>
</evidence>
<dbReference type="CDD" id="cd02869">
    <property type="entry name" value="PseudoU_synth_RluA_like"/>
    <property type="match status" value="1"/>
</dbReference>
<dbReference type="InterPro" id="IPR050188">
    <property type="entry name" value="RluA_PseudoU_synthase"/>
</dbReference>
<keyword evidence="9" id="KW-1185">Reference proteome</keyword>
<dbReference type="PANTHER" id="PTHR21600:SF83">
    <property type="entry name" value="PSEUDOURIDYLATE SYNTHASE RPUSD4, MITOCHONDRIAL"/>
    <property type="match status" value="1"/>
</dbReference>
<evidence type="ECO:0000256" key="1">
    <source>
        <dbReference type="ARBA" id="ARBA00000073"/>
    </source>
</evidence>
<dbReference type="Gene3D" id="3.10.290.10">
    <property type="entry name" value="RNA-binding S4 domain"/>
    <property type="match status" value="1"/>
</dbReference>
<dbReference type="PANTHER" id="PTHR21600">
    <property type="entry name" value="MITOCHONDRIAL RNA PSEUDOURIDINE SYNTHASE"/>
    <property type="match status" value="1"/>
</dbReference>
<dbReference type="InterPro" id="IPR006225">
    <property type="entry name" value="PsdUridine_synth_RluC/D"/>
</dbReference>
<proteinExistence type="inferred from homology"/>
<evidence type="ECO:0000313" key="8">
    <source>
        <dbReference type="EMBL" id="PAB60749.1"/>
    </source>
</evidence>
<dbReference type="NCBIfam" id="TIGR00005">
    <property type="entry name" value="rluA_subfam"/>
    <property type="match status" value="1"/>
</dbReference>
<reference evidence="8 9" key="1">
    <citation type="submission" date="2017-06" db="EMBL/GenBank/DDBJ databases">
        <title>Draft genome sequence of anaerobic fermentative bacterium Anaeromicrobium sediminis DY2726D isolated from West Pacific Ocean sediments.</title>
        <authorList>
            <person name="Zeng X."/>
        </authorList>
    </citation>
    <scope>NUCLEOTIDE SEQUENCE [LARGE SCALE GENOMIC DNA]</scope>
    <source>
        <strain evidence="8 9">DY2726D</strain>
    </source>
</reference>
<organism evidence="8 9">
    <name type="scientific">Anaeromicrobium sediminis</name>
    <dbReference type="NCBI Taxonomy" id="1478221"/>
    <lineage>
        <taxon>Bacteria</taxon>
        <taxon>Bacillati</taxon>
        <taxon>Bacillota</taxon>
        <taxon>Clostridia</taxon>
        <taxon>Peptostreptococcales</taxon>
        <taxon>Thermotaleaceae</taxon>
        <taxon>Anaeromicrobium</taxon>
    </lineage>
</organism>
<dbReference type="InterPro" id="IPR002942">
    <property type="entry name" value="S4_RNA-bd"/>
</dbReference>
<keyword evidence="3 6" id="KW-0413">Isomerase</keyword>
<dbReference type="InterPro" id="IPR006145">
    <property type="entry name" value="PsdUridine_synth_RsuA/RluA"/>
</dbReference>